<keyword evidence="6" id="KW-1185">Reference proteome</keyword>
<dbReference type="InterPro" id="IPR012677">
    <property type="entry name" value="Nucleotide-bd_a/b_plait_sf"/>
</dbReference>
<dbReference type="OrthoDB" id="9809581at2759"/>
<feature type="region of interest" description="Disordered" evidence="4">
    <location>
        <begin position="23"/>
        <end position="202"/>
    </location>
</feature>
<evidence type="ECO:0000259" key="5">
    <source>
        <dbReference type="PROSITE" id="PS50102"/>
    </source>
</evidence>
<dbReference type="Pfam" id="PF00076">
    <property type="entry name" value="RRM_1"/>
    <property type="match status" value="1"/>
</dbReference>
<dbReference type="InterPro" id="IPR000504">
    <property type="entry name" value="RRM_dom"/>
</dbReference>
<organism evidence="6 7">
    <name type="scientific">Hipposideros armiger</name>
    <name type="common">Great Himalayan leaf-nosed bat</name>
    <dbReference type="NCBI Taxonomy" id="186990"/>
    <lineage>
        <taxon>Eukaryota</taxon>
        <taxon>Metazoa</taxon>
        <taxon>Chordata</taxon>
        <taxon>Craniata</taxon>
        <taxon>Vertebrata</taxon>
        <taxon>Euteleostomi</taxon>
        <taxon>Mammalia</taxon>
        <taxon>Eutheria</taxon>
        <taxon>Laurasiatheria</taxon>
        <taxon>Chiroptera</taxon>
        <taxon>Yinpterochiroptera</taxon>
        <taxon>Rhinolophoidea</taxon>
        <taxon>Hipposideridae</taxon>
        <taxon>Hipposideros</taxon>
    </lineage>
</organism>
<sequence>MEAAPVNTEFAVWKGKDTSCRKKNQGELKKMSLSSKEIEDGEDEMSKDKDNGRRDEVVIPQKNGRKVTTVPGNKVGGKKSLAPMFAEKLISPHRKGASWAKLPKDKRNAKLGEREKRKEKDEGRNYKLDWDEEDSENEATYSPWAGGRKALPVEAEEDEQDNHSDDRGCEEEEEEPIKITSDKWKKEMAKQKASPETKKQKLEAEPPVTFTLFVGNLNFNKTAAELKTGLREFFAKNELAVVGIRVGLSRRFGYVNFRSADDQEKALELNEAKVLGYEIKLKKLKGKEAKKDRNAKTLLIKNLPDKVTQHELKELFEDASQIRLVSKGGMSEREAEHEVRNGAAEKLRMICQDPDTLRNRTAQYQRPP</sequence>
<dbReference type="KEGG" id="hai:109373967"/>
<evidence type="ECO:0000313" key="6">
    <source>
        <dbReference type="Proteomes" id="UP000694851"/>
    </source>
</evidence>
<protein>
    <submittedName>
        <fullName evidence="7">Nucleolin</fullName>
    </submittedName>
</protein>
<evidence type="ECO:0000256" key="3">
    <source>
        <dbReference type="PROSITE-ProRule" id="PRU00176"/>
    </source>
</evidence>
<dbReference type="PROSITE" id="PS50102">
    <property type="entry name" value="RRM"/>
    <property type="match status" value="1"/>
</dbReference>
<dbReference type="Proteomes" id="UP000694851">
    <property type="component" value="Unplaced"/>
</dbReference>
<dbReference type="SMART" id="SM00360">
    <property type="entry name" value="RRM"/>
    <property type="match status" value="1"/>
</dbReference>
<gene>
    <name evidence="7" type="primary">NCL</name>
</gene>
<feature type="compositionally biased region" description="Basic and acidic residues" evidence="4">
    <location>
        <begin position="102"/>
        <end position="129"/>
    </location>
</feature>
<keyword evidence="2 3" id="KW-0694">RNA-binding</keyword>
<reference evidence="7" key="1">
    <citation type="submission" date="2025-08" db="UniProtKB">
        <authorList>
            <consortium name="RefSeq"/>
        </authorList>
    </citation>
    <scope>IDENTIFICATION</scope>
    <source>
        <tissue evidence="7">Muscle</tissue>
    </source>
</reference>
<evidence type="ECO:0000256" key="1">
    <source>
        <dbReference type="ARBA" id="ARBA00022737"/>
    </source>
</evidence>
<evidence type="ECO:0000313" key="7">
    <source>
        <dbReference type="RefSeq" id="XP_019483777.1"/>
    </source>
</evidence>
<evidence type="ECO:0000256" key="2">
    <source>
        <dbReference type="ARBA" id="ARBA00022884"/>
    </source>
</evidence>
<feature type="compositionally biased region" description="Basic and acidic residues" evidence="4">
    <location>
        <begin position="44"/>
        <end position="57"/>
    </location>
</feature>
<feature type="compositionally biased region" description="Basic and acidic residues" evidence="4">
    <location>
        <begin position="176"/>
        <end position="202"/>
    </location>
</feature>
<evidence type="ECO:0000256" key="4">
    <source>
        <dbReference type="SAM" id="MobiDB-lite"/>
    </source>
</evidence>
<feature type="domain" description="RRM" evidence="5">
    <location>
        <begin position="210"/>
        <end position="286"/>
    </location>
</feature>
<dbReference type="Gene3D" id="3.30.70.330">
    <property type="match status" value="2"/>
</dbReference>
<proteinExistence type="predicted"/>
<dbReference type="RefSeq" id="XP_019483777.1">
    <property type="nucleotide sequence ID" value="XM_019628232.1"/>
</dbReference>
<dbReference type="GO" id="GO:0003723">
    <property type="term" value="F:RNA binding"/>
    <property type="evidence" value="ECO:0007669"/>
    <property type="project" value="UniProtKB-UniRule"/>
</dbReference>
<dbReference type="PANTHER" id="PTHR23236:SF119">
    <property type="entry name" value="NUCLEAR RNA-BINDING PROTEIN SART-3"/>
    <property type="match status" value="1"/>
</dbReference>
<dbReference type="GeneID" id="109373967"/>
<keyword evidence="1" id="KW-0677">Repeat</keyword>
<dbReference type="CTD" id="4691"/>
<accession>A0A8B7Q757</accession>
<dbReference type="AlphaFoldDB" id="A0A8B7Q757"/>
<dbReference type="InterPro" id="IPR035979">
    <property type="entry name" value="RBD_domain_sf"/>
</dbReference>
<name>A0A8B7Q757_HIPAR</name>
<dbReference type="SUPFAM" id="SSF54928">
    <property type="entry name" value="RNA-binding domain, RBD"/>
    <property type="match status" value="1"/>
</dbReference>
<dbReference type="PANTHER" id="PTHR23236">
    <property type="entry name" value="EUKARYOTIC TRANSLATION INITIATION FACTOR 4B/4H"/>
    <property type="match status" value="1"/>
</dbReference>